<protein>
    <submittedName>
        <fullName evidence="2">Uncharacterized protein</fullName>
    </submittedName>
</protein>
<dbReference type="PROSITE" id="PS51257">
    <property type="entry name" value="PROKAR_LIPOPROTEIN"/>
    <property type="match status" value="1"/>
</dbReference>
<evidence type="ECO:0000256" key="1">
    <source>
        <dbReference type="SAM" id="SignalP"/>
    </source>
</evidence>
<sequence>MVSKIRASHLFIFFLLTVLLIHSSIACLDTDAPCNKKSFCCSAYCKIADGDTVGVCRWPQNIPLRIFRR</sequence>
<keyword evidence="3" id="KW-1185">Reference proteome</keyword>
<evidence type="ECO:0000313" key="2">
    <source>
        <dbReference type="EMBL" id="CAG7705832.1"/>
    </source>
</evidence>
<gene>
    <name evidence="2" type="ORF">AFUS01_LOCUS4636</name>
</gene>
<name>A0A8J2J7A0_9HEXA</name>
<feature type="signal peptide" evidence="1">
    <location>
        <begin position="1"/>
        <end position="26"/>
    </location>
</feature>
<dbReference type="EMBL" id="CAJVCH010029052">
    <property type="protein sequence ID" value="CAG7705832.1"/>
    <property type="molecule type" value="Genomic_DNA"/>
</dbReference>
<evidence type="ECO:0000313" key="3">
    <source>
        <dbReference type="Proteomes" id="UP000708208"/>
    </source>
</evidence>
<proteinExistence type="predicted"/>
<reference evidence="2" key="1">
    <citation type="submission" date="2021-06" db="EMBL/GenBank/DDBJ databases">
        <authorList>
            <person name="Hodson N. C."/>
            <person name="Mongue J. A."/>
            <person name="Jaron S. K."/>
        </authorList>
    </citation>
    <scope>NUCLEOTIDE SEQUENCE</scope>
</reference>
<comment type="caution">
    <text evidence="2">The sequence shown here is derived from an EMBL/GenBank/DDBJ whole genome shotgun (WGS) entry which is preliminary data.</text>
</comment>
<keyword evidence="1" id="KW-0732">Signal</keyword>
<dbReference type="AlphaFoldDB" id="A0A8J2J7A0"/>
<feature type="chain" id="PRO_5035204402" evidence="1">
    <location>
        <begin position="27"/>
        <end position="69"/>
    </location>
</feature>
<dbReference type="Proteomes" id="UP000708208">
    <property type="component" value="Unassembled WGS sequence"/>
</dbReference>
<organism evidence="2 3">
    <name type="scientific">Allacma fusca</name>
    <dbReference type="NCBI Taxonomy" id="39272"/>
    <lineage>
        <taxon>Eukaryota</taxon>
        <taxon>Metazoa</taxon>
        <taxon>Ecdysozoa</taxon>
        <taxon>Arthropoda</taxon>
        <taxon>Hexapoda</taxon>
        <taxon>Collembola</taxon>
        <taxon>Symphypleona</taxon>
        <taxon>Sminthuridae</taxon>
        <taxon>Allacma</taxon>
    </lineage>
</organism>
<accession>A0A8J2J7A0</accession>